<keyword evidence="2" id="KW-1185">Reference proteome</keyword>
<evidence type="ECO:0000313" key="2">
    <source>
        <dbReference type="Proteomes" id="UP000032142"/>
    </source>
</evidence>
<evidence type="ECO:0000313" key="1">
    <source>
        <dbReference type="EMBL" id="KHG16629.1"/>
    </source>
</evidence>
<dbReference type="EMBL" id="KN406588">
    <property type="protein sequence ID" value="KHG16629.1"/>
    <property type="molecule type" value="Genomic_DNA"/>
</dbReference>
<protein>
    <submittedName>
        <fullName evidence="1">Uncharacterized protein</fullName>
    </submittedName>
</protein>
<name>A0A0B0NXL1_GOSAR</name>
<organism evidence="1 2">
    <name type="scientific">Gossypium arboreum</name>
    <name type="common">Tree cotton</name>
    <name type="synonym">Gossypium nanking</name>
    <dbReference type="NCBI Taxonomy" id="29729"/>
    <lineage>
        <taxon>Eukaryota</taxon>
        <taxon>Viridiplantae</taxon>
        <taxon>Streptophyta</taxon>
        <taxon>Embryophyta</taxon>
        <taxon>Tracheophyta</taxon>
        <taxon>Spermatophyta</taxon>
        <taxon>Magnoliopsida</taxon>
        <taxon>eudicotyledons</taxon>
        <taxon>Gunneridae</taxon>
        <taxon>Pentapetalae</taxon>
        <taxon>rosids</taxon>
        <taxon>malvids</taxon>
        <taxon>Malvales</taxon>
        <taxon>Malvaceae</taxon>
        <taxon>Malvoideae</taxon>
        <taxon>Gossypium</taxon>
    </lineage>
</organism>
<dbReference type="Proteomes" id="UP000032142">
    <property type="component" value="Unassembled WGS sequence"/>
</dbReference>
<dbReference type="AlphaFoldDB" id="A0A0B0NXL1"/>
<accession>A0A0B0NXL1</accession>
<proteinExistence type="predicted"/>
<reference evidence="2" key="1">
    <citation type="submission" date="2014-09" db="EMBL/GenBank/DDBJ databases">
        <authorList>
            <person name="Mudge J."/>
            <person name="Ramaraj T."/>
            <person name="Lindquist I.E."/>
            <person name="Bharti A.K."/>
            <person name="Sundararajan A."/>
            <person name="Cameron C.T."/>
            <person name="Woodward J.E."/>
            <person name="May G.D."/>
            <person name="Brubaker C."/>
            <person name="Broadhvest J."/>
            <person name="Wilkins T.A."/>
        </authorList>
    </citation>
    <scope>NUCLEOTIDE SEQUENCE</scope>
    <source>
        <strain evidence="2">cv. AKA8401</strain>
    </source>
</reference>
<gene>
    <name evidence="1" type="ORF">F383_22289</name>
</gene>
<sequence>MVKIWSRSHQSSIIVTERRSNESSNFIAYEPQSAAEHSALFRSTPLKDPGQCRKT</sequence>